<name>A0AAE3CWU8_PRORE</name>
<keyword evidence="5" id="KW-0479">Metal-binding</keyword>
<accession>A0AAE3CWU8</accession>
<comment type="catalytic activity">
    <reaction evidence="1">
        <text>2-phosphoglycolate + H2O = glycolate + phosphate</text>
        <dbReference type="Rhea" id="RHEA:14369"/>
        <dbReference type="ChEBI" id="CHEBI:15377"/>
        <dbReference type="ChEBI" id="CHEBI:29805"/>
        <dbReference type="ChEBI" id="CHEBI:43474"/>
        <dbReference type="ChEBI" id="CHEBI:58033"/>
        <dbReference type="EC" id="3.1.3.18"/>
    </reaction>
</comment>
<dbReference type="EC" id="3.1.3.18" evidence="4"/>
<dbReference type="AlphaFoldDB" id="A0AAE3CWU8"/>
<dbReference type="GO" id="GO:0006281">
    <property type="term" value="P:DNA repair"/>
    <property type="evidence" value="ECO:0007669"/>
    <property type="project" value="TreeGrafter"/>
</dbReference>
<dbReference type="EMBL" id="JAHWLI010000023">
    <property type="protein sequence ID" value="MBW3116641.1"/>
    <property type="molecule type" value="Genomic_DNA"/>
</dbReference>
<dbReference type="PANTHER" id="PTHR43434">
    <property type="entry name" value="PHOSPHOGLYCOLATE PHOSPHATASE"/>
    <property type="match status" value="1"/>
</dbReference>
<dbReference type="Pfam" id="PF13419">
    <property type="entry name" value="HAD_2"/>
    <property type="match status" value="1"/>
</dbReference>
<dbReference type="RefSeq" id="WP_165879403.1">
    <property type="nucleotide sequence ID" value="NZ_JAAOIA010000006.1"/>
</dbReference>
<dbReference type="InterPro" id="IPR036412">
    <property type="entry name" value="HAD-like_sf"/>
</dbReference>
<dbReference type="InterPro" id="IPR000836">
    <property type="entry name" value="PRTase_dom"/>
</dbReference>
<dbReference type="InterPro" id="IPR029057">
    <property type="entry name" value="PRTase-like"/>
</dbReference>
<dbReference type="SUPFAM" id="SSF53271">
    <property type="entry name" value="PRTase-like"/>
    <property type="match status" value="1"/>
</dbReference>
<evidence type="ECO:0000256" key="2">
    <source>
        <dbReference type="ARBA" id="ARBA00004818"/>
    </source>
</evidence>
<evidence type="ECO:0000313" key="8">
    <source>
        <dbReference type="Proteomes" id="UP001155882"/>
    </source>
</evidence>
<gene>
    <name evidence="7" type="ORF">KYI77_09250</name>
</gene>
<evidence type="ECO:0000259" key="6">
    <source>
        <dbReference type="Pfam" id="PF00156"/>
    </source>
</evidence>
<dbReference type="Gene3D" id="3.30.65.10">
    <property type="entry name" value="Bacterial Topoisomerase I, domain 1"/>
    <property type="match status" value="1"/>
</dbReference>
<evidence type="ECO:0000256" key="3">
    <source>
        <dbReference type="ARBA" id="ARBA00006171"/>
    </source>
</evidence>
<dbReference type="PANTHER" id="PTHR43434:SF1">
    <property type="entry name" value="PHOSPHOGLYCOLATE PHOSPHATASE"/>
    <property type="match status" value="1"/>
</dbReference>
<proteinExistence type="inferred from homology"/>
<evidence type="ECO:0000256" key="1">
    <source>
        <dbReference type="ARBA" id="ARBA00000830"/>
    </source>
</evidence>
<evidence type="ECO:0000256" key="5">
    <source>
        <dbReference type="ARBA" id="ARBA00022723"/>
    </source>
</evidence>
<dbReference type="NCBIfam" id="TIGR01549">
    <property type="entry name" value="HAD-SF-IA-v1"/>
    <property type="match status" value="1"/>
</dbReference>
<protein>
    <recommendedName>
        <fullName evidence="4">phosphoglycolate phosphatase</fullName>
        <ecNumber evidence="4">3.1.3.18</ecNumber>
    </recommendedName>
</protein>
<evidence type="ECO:0000256" key="4">
    <source>
        <dbReference type="ARBA" id="ARBA00013078"/>
    </source>
</evidence>
<dbReference type="InterPro" id="IPR006439">
    <property type="entry name" value="HAD-SF_hydro_IA"/>
</dbReference>
<dbReference type="SUPFAM" id="SSF56784">
    <property type="entry name" value="HAD-like"/>
    <property type="match status" value="1"/>
</dbReference>
<dbReference type="Gene3D" id="3.40.50.1000">
    <property type="entry name" value="HAD superfamily/HAD-like"/>
    <property type="match status" value="1"/>
</dbReference>
<dbReference type="CDD" id="cd06223">
    <property type="entry name" value="PRTases_typeI"/>
    <property type="match status" value="1"/>
</dbReference>
<dbReference type="GO" id="GO:0008967">
    <property type="term" value="F:phosphoglycolate phosphatase activity"/>
    <property type="evidence" value="ECO:0007669"/>
    <property type="project" value="UniProtKB-EC"/>
</dbReference>
<evidence type="ECO:0000313" key="7">
    <source>
        <dbReference type="EMBL" id="MBW3116641.1"/>
    </source>
</evidence>
<dbReference type="Pfam" id="PF00156">
    <property type="entry name" value="Pribosyltran"/>
    <property type="match status" value="1"/>
</dbReference>
<keyword evidence="7" id="KW-0378">Hydrolase</keyword>
<dbReference type="GO" id="GO:0046872">
    <property type="term" value="F:metal ion binding"/>
    <property type="evidence" value="ECO:0007669"/>
    <property type="project" value="UniProtKB-KW"/>
</dbReference>
<dbReference type="InterPro" id="IPR023214">
    <property type="entry name" value="HAD_sf"/>
</dbReference>
<dbReference type="InterPro" id="IPR050155">
    <property type="entry name" value="HAD-like_hydrolase_sf"/>
</dbReference>
<reference evidence="7" key="1">
    <citation type="submission" date="2021-07" db="EMBL/GenBank/DDBJ databases">
        <authorList>
            <person name="Stanton E."/>
        </authorList>
    </citation>
    <scope>NUCLEOTIDE SEQUENCE</scope>
    <source>
        <strain evidence="7">2021EL-01139</strain>
    </source>
</reference>
<comment type="caution">
    <text evidence="7">The sequence shown here is derived from an EMBL/GenBank/DDBJ whole genome shotgun (WGS) entry which is preliminary data.</text>
</comment>
<organism evidence="7 8">
    <name type="scientific">Providencia rettgeri</name>
    <dbReference type="NCBI Taxonomy" id="587"/>
    <lineage>
        <taxon>Bacteria</taxon>
        <taxon>Pseudomonadati</taxon>
        <taxon>Pseudomonadota</taxon>
        <taxon>Gammaproteobacteria</taxon>
        <taxon>Enterobacterales</taxon>
        <taxon>Morganellaceae</taxon>
        <taxon>Providencia</taxon>
    </lineage>
</organism>
<feature type="domain" description="Phosphoribosyltransferase" evidence="6">
    <location>
        <begin position="338"/>
        <end position="395"/>
    </location>
</feature>
<sequence length="444" mass="50575">MNNTVEAILFDLDNTLVNTNSLQEYRESTNKLPLTNEQLSTTKLYPKTKTILEKLKEENITLGIVTNSPRKYALDVLTHHDIKDFFKTIVTYNDVGHDGIKPSPKGINIALSNLGLSNNNNILFIGDDAKDINASYAAGVKPLAPAWASKEFIGQMPAAMISTQCLTEELNNYNHIDLIADRCANFNTFEIDKKWLFFIPMNKEGKIGAIKKNEIDFICLGRYFSQKNTLTKKLHEQHTLSKEIYKKETDPTYVVPEYWVELLSFFIEKTPDYLFENNKKFDIVTVIPAKKGNNKRLENLLTRLNRRSKKSYTSYIPDLFYFSEGAKSLKTLGKDDREQEINKSLHFNSKYETIIRNANILIVDDVITTGSTLKGAKALLEKMLPQRVLSIALAKTVSISEEMQFCDLCGRLMRVRTNSKTGELFMGCTGFFENPQCRHTTSIP</sequence>
<dbReference type="Proteomes" id="UP001155882">
    <property type="component" value="Unassembled WGS sequence"/>
</dbReference>
<dbReference type="InterPro" id="IPR041492">
    <property type="entry name" value="HAD_2"/>
</dbReference>
<comment type="pathway">
    <text evidence="2">Organic acid metabolism; glycolate biosynthesis; glycolate from 2-phosphoglycolate: step 1/1.</text>
</comment>
<dbReference type="Gene3D" id="3.40.50.2020">
    <property type="match status" value="1"/>
</dbReference>
<comment type="similarity">
    <text evidence="3">Belongs to the HAD-like hydrolase superfamily. CbbY/CbbZ/Gph/YieH family.</text>
</comment>